<feature type="domain" description="OmpR/PhoB-type" evidence="5">
    <location>
        <begin position="206"/>
        <end position="303"/>
    </location>
</feature>
<sequence length="305" mass="34578">MNEAVNRCFLRKIRILLRLILVLLGVWPGGTDRALARDDTARFAEKVNLALRRTAHQLLTANGDSTTRILPVQQPDEGTFVLRLNDLFDYDQLPQLLQESLELHGIHRAYDVAVLDCSRGTLQLGYSWADLHSKDGVPCHGRQKEPGCYQLRVSFYSSAQTATTRTFWWLMPLGTLLTALGYLAWRRTRREPSPPLDNPNPAQPSTSQVPFGGSLWDTATYRLVSGESTYHLTYREAKLLTLLVSHPNQVLERDFILKTVWEDEGVIVGRSLDVFVSRLRKMLRNDPKLSLVAVHGLGYRLEVLS</sequence>
<keyword evidence="4" id="KW-1133">Transmembrane helix</keyword>
<evidence type="ECO:0000256" key="2">
    <source>
        <dbReference type="PROSITE-ProRule" id="PRU01091"/>
    </source>
</evidence>
<dbReference type="RefSeq" id="WP_184179531.1">
    <property type="nucleotide sequence ID" value="NZ_JACHGF010000017.1"/>
</dbReference>
<proteinExistence type="predicted"/>
<dbReference type="Pfam" id="PF00486">
    <property type="entry name" value="Trans_reg_C"/>
    <property type="match status" value="1"/>
</dbReference>
<evidence type="ECO:0000256" key="3">
    <source>
        <dbReference type="SAM" id="MobiDB-lite"/>
    </source>
</evidence>
<accession>A0A840U521</accession>
<dbReference type="SMART" id="SM00862">
    <property type="entry name" value="Trans_reg_C"/>
    <property type="match status" value="1"/>
</dbReference>
<protein>
    <recommendedName>
        <fullName evidence="5">OmpR/PhoB-type domain-containing protein</fullName>
    </recommendedName>
</protein>
<dbReference type="InterPro" id="IPR001867">
    <property type="entry name" value="OmpR/PhoB-type_DNA-bd"/>
</dbReference>
<feature type="region of interest" description="Disordered" evidence="3">
    <location>
        <begin position="191"/>
        <end position="211"/>
    </location>
</feature>
<evidence type="ECO:0000259" key="5">
    <source>
        <dbReference type="PROSITE" id="PS51755"/>
    </source>
</evidence>
<evidence type="ECO:0000256" key="1">
    <source>
        <dbReference type="ARBA" id="ARBA00023125"/>
    </source>
</evidence>
<gene>
    <name evidence="6" type="ORF">HNQ92_005581</name>
</gene>
<dbReference type="EMBL" id="JACHGF010000017">
    <property type="protein sequence ID" value="MBB5287418.1"/>
    <property type="molecule type" value="Genomic_DNA"/>
</dbReference>
<feature type="transmembrane region" description="Helical" evidence="4">
    <location>
        <begin position="167"/>
        <end position="185"/>
    </location>
</feature>
<evidence type="ECO:0000313" key="6">
    <source>
        <dbReference type="EMBL" id="MBB5287418.1"/>
    </source>
</evidence>
<dbReference type="PROSITE" id="PS51755">
    <property type="entry name" value="OMPR_PHOB"/>
    <property type="match status" value="1"/>
</dbReference>
<feature type="DNA-binding region" description="OmpR/PhoB-type" evidence="2">
    <location>
        <begin position="206"/>
        <end position="303"/>
    </location>
</feature>
<keyword evidence="1 2" id="KW-0238">DNA-binding</keyword>
<dbReference type="InterPro" id="IPR016032">
    <property type="entry name" value="Sig_transdc_resp-reg_C-effctor"/>
</dbReference>
<dbReference type="SUPFAM" id="SSF46894">
    <property type="entry name" value="C-terminal effector domain of the bipartite response regulators"/>
    <property type="match status" value="1"/>
</dbReference>
<keyword evidence="7" id="KW-1185">Reference proteome</keyword>
<keyword evidence="4" id="KW-0812">Transmembrane</keyword>
<dbReference type="GO" id="GO:0003677">
    <property type="term" value="F:DNA binding"/>
    <property type="evidence" value="ECO:0007669"/>
    <property type="project" value="UniProtKB-UniRule"/>
</dbReference>
<dbReference type="GO" id="GO:0000160">
    <property type="term" value="P:phosphorelay signal transduction system"/>
    <property type="evidence" value="ECO:0007669"/>
    <property type="project" value="InterPro"/>
</dbReference>
<dbReference type="InterPro" id="IPR036388">
    <property type="entry name" value="WH-like_DNA-bd_sf"/>
</dbReference>
<dbReference type="Proteomes" id="UP000557307">
    <property type="component" value="Unassembled WGS sequence"/>
</dbReference>
<comment type="caution">
    <text evidence="6">The sequence shown here is derived from an EMBL/GenBank/DDBJ whole genome shotgun (WGS) entry which is preliminary data.</text>
</comment>
<evidence type="ECO:0000256" key="4">
    <source>
        <dbReference type="SAM" id="Phobius"/>
    </source>
</evidence>
<evidence type="ECO:0000313" key="7">
    <source>
        <dbReference type="Proteomes" id="UP000557307"/>
    </source>
</evidence>
<organism evidence="6 7">
    <name type="scientific">Rhabdobacter roseus</name>
    <dbReference type="NCBI Taxonomy" id="1655419"/>
    <lineage>
        <taxon>Bacteria</taxon>
        <taxon>Pseudomonadati</taxon>
        <taxon>Bacteroidota</taxon>
        <taxon>Cytophagia</taxon>
        <taxon>Cytophagales</taxon>
        <taxon>Cytophagaceae</taxon>
        <taxon>Rhabdobacter</taxon>
    </lineage>
</organism>
<dbReference type="AlphaFoldDB" id="A0A840U521"/>
<dbReference type="Gene3D" id="1.10.10.10">
    <property type="entry name" value="Winged helix-like DNA-binding domain superfamily/Winged helix DNA-binding domain"/>
    <property type="match status" value="1"/>
</dbReference>
<keyword evidence="4" id="KW-0472">Membrane</keyword>
<name>A0A840U521_9BACT</name>
<feature type="compositionally biased region" description="Pro residues" evidence="3">
    <location>
        <begin position="193"/>
        <end position="202"/>
    </location>
</feature>
<reference evidence="6 7" key="1">
    <citation type="submission" date="2020-08" db="EMBL/GenBank/DDBJ databases">
        <title>Genomic Encyclopedia of Type Strains, Phase IV (KMG-IV): sequencing the most valuable type-strain genomes for metagenomic binning, comparative biology and taxonomic classification.</title>
        <authorList>
            <person name="Goeker M."/>
        </authorList>
    </citation>
    <scope>NUCLEOTIDE SEQUENCE [LARGE SCALE GENOMIC DNA]</scope>
    <source>
        <strain evidence="6 7">DSM 105074</strain>
    </source>
</reference>
<dbReference type="GO" id="GO:0006355">
    <property type="term" value="P:regulation of DNA-templated transcription"/>
    <property type="evidence" value="ECO:0007669"/>
    <property type="project" value="InterPro"/>
</dbReference>
<dbReference type="CDD" id="cd00383">
    <property type="entry name" value="trans_reg_C"/>
    <property type="match status" value="1"/>
</dbReference>